<gene>
    <name evidence="1" type="ORF">METZ01_LOCUS181098</name>
</gene>
<reference evidence="1" key="1">
    <citation type="submission" date="2018-05" db="EMBL/GenBank/DDBJ databases">
        <authorList>
            <person name="Lanie J.A."/>
            <person name="Ng W.-L."/>
            <person name="Kazmierczak K.M."/>
            <person name="Andrzejewski T.M."/>
            <person name="Davidsen T.M."/>
            <person name="Wayne K.J."/>
            <person name="Tettelin H."/>
            <person name="Glass J.I."/>
            <person name="Rusch D."/>
            <person name="Podicherti R."/>
            <person name="Tsui H.-C.T."/>
            <person name="Winkler M.E."/>
        </authorList>
    </citation>
    <scope>NUCLEOTIDE SEQUENCE</scope>
</reference>
<proteinExistence type="predicted"/>
<sequence length="352" mass="40003">MILNRFDSSLVVIAGLFGVGLFLGSPAITTLEAATAGLEKTSRQAIHPACIEAFDPPEKVVVSYGECQRLAEGKPIIQAEEPFSIYYERPPEEGYEGRNGYFHYKLIGELSNGMSLLHVIQNSGGSGVFHQILTVDGMADDFTWGDYLRLHGKDPFGDRCNRGIHSIRQTSPDTWELTEQLAPFEFLDIEDRRDWRRERFFNVMLEIDGDESIEEVTNRFELRPYQDIQNCANCCFAQAIRTVDFFAEPYKGEGKLVAIEIDGEMVRRLPTKAFDGSPLPYQQCLKRVLKKASALQDHPKTLSLTYPQYTQLMSDFDHLCVIQDGEFDGTNSLTLLVEEFEETLYARIAYYE</sequence>
<protein>
    <submittedName>
        <fullName evidence="1">Uncharacterized protein</fullName>
    </submittedName>
</protein>
<accession>A0A382CQZ2</accession>
<evidence type="ECO:0000313" key="1">
    <source>
        <dbReference type="EMBL" id="SVB28244.1"/>
    </source>
</evidence>
<dbReference type="AlphaFoldDB" id="A0A382CQZ2"/>
<organism evidence="1">
    <name type="scientific">marine metagenome</name>
    <dbReference type="NCBI Taxonomy" id="408172"/>
    <lineage>
        <taxon>unclassified sequences</taxon>
        <taxon>metagenomes</taxon>
        <taxon>ecological metagenomes</taxon>
    </lineage>
</organism>
<dbReference type="EMBL" id="UINC01035594">
    <property type="protein sequence ID" value="SVB28244.1"/>
    <property type="molecule type" value="Genomic_DNA"/>
</dbReference>
<feature type="non-terminal residue" evidence="1">
    <location>
        <position position="352"/>
    </location>
</feature>
<name>A0A382CQZ2_9ZZZZ</name>